<evidence type="ECO:0000313" key="1">
    <source>
        <dbReference type="EMBL" id="RZR74991.1"/>
    </source>
</evidence>
<proteinExistence type="predicted"/>
<dbReference type="Proteomes" id="UP000290560">
    <property type="component" value="Unassembled WGS sequence"/>
</dbReference>
<evidence type="ECO:0008006" key="2">
    <source>
        <dbReference type="Google" id="ProtNLM"/>
    </source>
</evidence>
<gene>
    <name evidence="1" type="ORF">BHM03_00047204</name>
</gene>
<dbReference type="AlphaFoldDB" id="A0A445MLJ9"/>
<reference evidence="1" key="1">
    <citation type="journal article" date="2018" name="Data Brief">
        <title>Genome sequence data from 17 accessions of Ensete ventricosum, a staple food crop for millions in Ethiopia.</title>
        <authorList>
            <person name="Yemataw Z."/>
            <person name="Muzemil S."/>
            <person name="Ambachew D."/>
            <person name="Tripathi L."/>
            <person name="Tesfaye K."/>
            <person name="Chala A."/>
            <person name="Farbos A."/>
            <person name="O'Neill P."/>
            <person name="Moore K."/>
            <person name="Grant M."/>
            <person name="Studholme D.J."/>
        </authorList>
    </citation>
    <scope>NUCLEOTIDE SEQUENCE [LARGE SCALE GENOMIC DNA]</scope>
    <source>
        <tissue evidence="1">Leaf</tissue>
    </source>
</reference>
<dbReference type="EMBL" id="KV876485">
    <property type="protein sequence ID" value="RZR74991.1"/>
    <property type="molecule type" value="Genomic_DNA"/>
</dbReference>
<protein>
    <recommendedName>
        <fullName evidence="2">Reverse transcriptase RNase H-like domain-containing protein</fullName>
    </recommendedName>
</protein>
<name>A0A445MLJ9_ENSVE</name>
<dbReference type="PANTHER" id="PTHR48475">
    <property type="entry name" value="RIBONUCLEASE H"/>
    <property type="match status" value="1"/>
</dbReference>
<organism evidence="1">
    <name type="scientific">Ensete ventricosum</name>
    <name type="common">Abyssinian banana</name>
    <name type="synonym">Musa ensete</name>
    <dbReference type="NCBI Taxonomy" id="4639"/>
    <lineage>
        <taxon>Eukaryota</taxon>
        <taxon>Viridiplantae</taxon>
        <taxon>Streptophyta</taxon>
        <taxon>Embryophyta</taxon>
        <taxon>Tracheophyta</taxon>
        <taxon>Spermatophyta</taxon>
        <taxon>Magnoliopsida</taxon>
        <taxon>Liliopsida</taxon>
        <taxon>Zingiberales</taxon>
        <taxon>Musaceae</taxon>
        <taxon>Ensete</taxon>
    </lineage>
</organism>
<accession>A0A445MLJ9</accession>
<dbReference type="PANTHER" id="PTHR48475:SF2">
    <property type="entry name" value="RIBONUCLEASE H"/>
    <property type="match status" value="1"/>
</dbReference>
<sequence length="229" mass="26221">MARYLTKARRLIGMTKYFKISQIPCLENSMADALARLASVDIIGVLSAIPSLRQPMVVAIETTTMVTRPDWREEILHYKKDVTLPLDKATAHRVKRTEAWESPYSLAFGTKAVLLPEVVFLTLRIKNFTPEVLETGLRENLDLLEERRTEAHLKTLHYQRAVARLYNRRIRPRPISTGDLVLRKAEVSDSGHSRGILAPRWEDLYHVTQVVRDGTYTLVTMEGKTLPRT</sequence>